<organism evidence="2 3">
    <name type="scientific">Streptomyces paromomycinus</name>
    <name type="common">Streptomyces rimosus subsp. paromomycinus</name>
    <dbReference type="NCBI Taxonomy" id="92743"/>
    <lineage>
        <taxon>Bacteria</taxon>
        <taxon>Bacillati</taxon>
        <taxon>Actinomycetota</taxon>
        <taxon>Actinomycetes</taxon>
        <taxon>Kitasatosporales</taxon>
        <taxon>Streptomycetaceae</taxon>
        <taxon>Streptomyces</taxon>
    </lineage>
</organism>
<protein>
    <recommendedName>
        <fullName evidence="4">WXG100 family type VII secretion target</fullName>
    </recommendedName>
</protein>
<dbReference type="Gene3D" id="1.10.287.1060">
    <property type="entry name" value="ESAT-6-like"/>
    <property type="match status" value="1"/>
</dbReference>
<dbReference type="RefSeq" id="WP_125057780.1">
    <property type="nucleotide sequence ID" value="NZ_BHZD01000001.1"/>
</dbReference>
<dbReference type="AlphaFoldDB" id="A0A401WEE4"/>
<evidence type="ECO:0008006" key="4">
    <source>
        <dbReference type="Google" id="ProtNLM"/>
    </source>
</evidence>
<feature type="compositionally biased region" description="Basic and acidic residues" evidence="1">
    <location>
        <begin position="310"/>
        <end position="324"/>
    </location>
</feature>
<keyword evidence="3" id="KW-1185">Reference proteome</keyword>
<sequence>MSQVLERIGFDVDWSNPLAGALDSTIRGAVKSLGLDEYLEKVSGDNEKLIATAREWRTAASEMQGVVDDLQAERRTLQASWTGEASTAFGTTMTEFEQALKGEAEDMITVAELLETAAEACTEAEETMIELITEIVEALLVAAATAAIVAILTAGVGAAIGPLIGAAGAAHRALKAVRITAKLADKLKDLADRMRALQKLRRARIKAKALWRNKNARKKISRGVKQVVKRAAGAKAAGAVIDAAPLANSVIEHHTGVDVGEKAGQWADKGEAALHDATGLKWVQVGDHRWDVEHQDAGKPPPLTEQQKQYADRPDPKSFDERLAEAAPRAAKPVREVFG</sequence>
<proteinExistence type="predicted"/>
<feature type="region of interest" description="Disordered" evidence="1">
    <location>
        <begin position="293"/>
        <end position="339"/>
    </location>
</feature>
<gene>
    <name evidence="2" type="ORF">GKJPGBOP_07528</name>
</gene>
<evidence type="ECO:0000313" key="2">
    <source>
        <dbReference type="EMBL" id="GCD47735.1"/>
    </source>
</evidence>
<evidence type="ECO:0000256" key="1">
    <source>
        <dbReference type="SAM" id="MobiDB-lite"/>
    </source>
</evidence>
<name>A0A401WEE4_STREY</name>
<reference evidence="2 3" key="1">
    <citation type="submission" date="2018-11" db="EMBL/GenBank/DDBJ databases">
        <title>Whole genome sequence of Streptomyces paromomycinus NBRC 15454(T).</title>
        <authorList>
            <person name="Komaki H."/>
            <person name="Tamura T."/>
        </authorList>
    </citation>
    <scope>NUCLEOTIDE SEQUENCE [LARGE SCALE GENOMIC DNA]</scope>
    <source>
        <strain evidence="2 3">NBRC 15454</strain>
    </source>
</reference>
<dbReference type="SUPFAM" id="SSF140453">
    <property type="entry name" value="EsxAB dimer-like"/>
    <property type="match status" value="1"/>
</dbReference>
<evidence type="ECO:0000313" key="3">
    <source>
        <dbReference type="Proteomes" id="UP000286746"/>
    </source>
</evidence>
<comment type="caution">
    <text evidence="2">The sequence shown here is derived from an EMBL/GenBank/DDBJ whole genome shotgun (WGS) entry which is preliminary data.</text>
</comment>
<dbReference type="InterPro" id="IPR010310">
    <property type="entry name" value="T7SS_ESAT-6-like"/>
</dbReference>
<dbReference type="Pfam" id="PF06013">
    <property type="entry name" value="WXG100"/>
    <property type="match status" value="1"/>
</dbReference>
<accession>A0A401WEE4</accession>
<dbReference type="EMBL" id="BHZD01000001">
    <property type="protein sequence ID" value="GCD47735.1"/>
    <property type="molecule type" value="Genomic_DNA"/>
</dbReference>
<dbReference type="Proteomes" id="UP000286746">
    <property type="component" value="Unassembled WGS sequence"/>
</dbReference>
<dbReference type="InterPro" id="IPR036689">
    <property type="entry name" value="ESAT-6-like_sf"/>
</dbReference>